<keyword evidence="1" id="KW-1133">Transmembrane helix</keyword>
<feature type="transmembrane region" description="Helical" evidence="1">
    <location>
        <begin position="303"/>
        <end position="328"/>
    </location>
</feature>
<evidence type="ECO:0000313" key="2">
    <source>
        <dbReference type="EMBL" id="KAF7321202.1"/>
    </source>
</evidence>
<protein>
    <submittedName>
        <fullName evidence="2">Uncharacterized protein</fullName>
    </submittedName>
</protein>
<reference evidence="2" key="1">
    <citation type="submission" date="2020-05" db="EMBL/GenBank/DDBJ databases">
        <title>Mycena genomes resolve the evolution of fungal bioluminescence.</title>
        <authorList>
            <person name="Tsai I.J."/>
        </authorList>
    </citation>
    <scope>NUCLEOTIDE SEQUENCE</scope>
    <source>
        <strain evidence="2">110903Hualien_Pintung</strain>
    </source>
</reference>
<evidence type="ECO:0000256" key="1">
    <source>
        <dbReference type="SAM" id="Phobius"/>
    </source>
</evidence>
<name>A0A8H6TQW7_MYCCL</name>
<keyword evidence="3" id="KW-1185">Reference proteome</keyword>
<accession>A0A8H6TQW7</accession>
<keyword evidence="1" id="KW-0812">Transmembrane</keyword>
<comment type="caution">
    <text evidence="2">The sequence shown here is derived from an EMBL/GenBank/DDBJ whole genome shotgun (WGS) entry which is preliminary data.</text>
</comment>
<evidence type="ECO:0000313" key="3">
    <source>
        <dbReference type="Proteomes" id="UP000613580"/>
    </source>
</evidence>
<proteinExistence type="predicted"/>
<organism evidence="2 3">
    <name type="scientific">Mycena chlorophos</name>
    <name type="common">Agaric fungus</name>
    <name type="synonym">Agaricus chlorophos</name>
    <dbReference type="NCBI Taxonomy" id="658473"/>
    <lineage>
        <taxon>Eukaryota</taxon>
        <taxon>Fungi</taxon>
        <taxon>Dikarya</taxon>
        <taxon>Basidiomycota</taxon>
        <taxon>Agaricomycotina</taxon>
        <taxon>Agaricomycetes</taxon>
        <taxon>Agaricomycetidae</taxon>
        <taxon>Agaricales</taxon>
        <taxon>Marasmiineae</taxon>
        <taxon>Mycenaceae</taxon>
        <taxon>Mycena</taxon>
    </lineage>
</organism>
<keyword evidence="1" id="KW-0472">Membrane</keyword>
<dbReference type="Proteomes" id="UP000613580">
    <property type="component" value="Unassembled WGS sequence"/>
</dbReference>
<feature type="transmembrane region" description="Helical" evidence="1">
    <location>
        <begin position="245"/>
        <end position="264"/>
    </location>
</feature>
<dbReference type="OrthoDB" id="3005674at2759"/>
<dbReference type="EMBL" id="JACAZE010000002">
    <property type="protein sequence ID" value="KAF7321202.1"/>
    <property type="molecule type" value="Genomic_DNA"/>
</dbReference>
<feature type="transmembrane region" description="Helical" evidence="1">
    <location>
        <begin position="271"/>
        <end position="297"/>
    </location>
</feature>
<dbReference type="AlphaFoldDB" id="A0A8H6TQW7"/>
<sequence>MAEVVALTNNEIELDDPCVPTIRDVDVAEIKRIAEHLAYREEVMLDKQQWRDVEDRNRALEYVQEAKKAWIDSATKTKESIEAAKRDDEQGKSKLIVLETIAEAIHPAHIESMKNTRLRWEYLEETIKTSNLLLSAIALRVAEPMKEAIATARATKSILHELRAVGTRNDAQWILKVDGIFAAKGAHRLVMREAFQSVYASHGLDSLLTESQLGAVNAKVLELAGRTTKMTKLMDALTSKTGRNIRLAVVALVLVTIDVIDAACDGGPTAAALAAINSVASAGAGMIAGVAVETWVIGTSTGWAVTALGCAAGAIVGFGVGAAVGFFIDAFIQIMCDIFTPPEEQAWREYMAEPIVYRVFIES</sequence>
<gene>
    <name evidence="2" type="ORF">HMN09_00208800</name>
</gene>